<feature type="non-terminal residue" evidence="1">
    <location>
        <position position="53"/>
    </location>
</feature>
<accession>A0A7T8HK28</accession>
<dbReference type="AlphaFoldDB" id="A0A7T8HK28"/>
<reference evidence="2" key="1">
    <citation type="submission" date="2021-01" db="EMBL/GenBank/DDBJ databases">
        <title>Caligus Genome Assembly.</title>
        <authorList>
            <person name="Gallardo-Escarate C."/>
        </authorList>
    </citation>
    <scope>NUCLEOTIDE SEQUENCE [LARGE SCALE GENOMIC DNA]</scope>
</reference>
<dbReference type="EMBL" id="CP045897">
    <property type="protein sequence ID" value="QQP51538.1"/>
    <property type="molecule type" value="Genomic_DNA"/>
</dbReference>
<protein>
    <submittedName>
        <fullName evidence="1">NipSnap</fullName>
    </submittedName>
</protein>
<dbReference type="Proteomes" id="UP000595437">
    <property type="component" value="Chromosome 8"/>
</dbReference>
<sequence>SWATAIGGDQFNVLHLVKYRGGFRNVDESRNARKMSQDYQKELKAGFPLIKHR</sequence>
<evidence type="ECO:0000313" key="2">
    <source>
        <dbReference type="Proteomes" id="UP000595437"/>
    </source>
</evidence>
<proteinExistence type="predicted"/>
<name>A0A7T8HK28_CALRO</name>
<organism evidence="1 2">
    <name type="scientific">Caligus rogercresseyi</name>
    <name type="common">Sea louse</name>
    <dbReference type="NCBI Taxonomy" id="217165"/>
    <lineage>
        <taxon>Eukaryota</taxon>
        <taxon>Metazoa</taxon>
        <taxon>Ecdysozoa</taxon>
        <taxon>Arthropoda</taxon>
        <taxon>Crustacea</taxon>
        <taxon>Multicrustacea</taxon>
        <taxon>Hexanauplia</taxon>
        <taxon>Copepoda</taxon>
        <taxon>Siphonostomatoida</taxon>
        <taxon>Caligidae</taxon>
        <taxon>Caligus</taxon>
    </lineage>
</organism>
<dbReference type="OrthoDB" id="10262843at2759"/>
<keyword evidence="2" id="KW-1185">Reference proteome</keyword>
<evidence type="ECO:0000313" key="1">
    <source>
        <dbReference type="EMBL" id="QQP51538.1"/>
    </source>
</evidence>
<feature type="non-terminal residue" evidence="1">
    <location>
        <position position="1"/>
    </location>
</feature>
<gene>
    <name evidence="1" type="ORF">FKW44_012942</name>
</gene>